<evidence type="ECO:0000313" key="13">
    <source>
        <dbReference type="Ensembl" id="ENSOANP00000036058.1"/>
    </source>
</evidence>
<evidence type="ECO:0000256" key="5">
    <source>
        <dbReference type="ARBA" id="ARBA00022692"/>
    </source>
</evidence>
<gene>
    <name evidence="13" type="primary">ORNANAV1R3025</name>
</gene>
<evidence type="ECO:0000256" key="10">
    <source>
        <dbReference type="ARBA" id="ARBA00023224"/>
    </source>
</evidence>
<evidence type="ECO:0000256" key="3">
    <source>
        <dbReference type="ARBA" id="ARBA00022475"/>
    </source>
</evidence>
<feature type="transmembrane region" description="Helical" evidence="11">
    <location>
        <begin position="12"/>
        <end position="31"/>
    </location>
</feature>
<dbReference type="InterPro" id="IPR017452">
    <property type="entry name" value="GPCR_Rhodpsn_7TM"/>
</dbReference>
<keyword evidence="10 11" id="KW-0807">Transducer</keyword>
<dbReference type="KEGG" id="oaa:100310947"/>
<dbReference type="CTD" id="100310947"/>
<dbReference type="Pfam" id="PF03402">
    <property type="entry name" value="V1R"/>
    <property type="match status" value="1"/>
</dbReference>
<evidence type="ECO:0000256" key="4">
    <source>
        <dbReference type="ARBA" id="ARBA00022507"/>
    </source>
</evidence>
<keyword evidence="14" id="KW-1185">Reference proteome</keyword>
<sequence length="309" mass="34107">MEARDIPFGTVMLFQIGIGVSVNIFLLLFYAREVSGSHKPSSSDLILAHLALANTVILLTYGIPETMSIWGWRNFLDVFGCKICMYVYRVGRGLAICTTCLLSVFQAVTISPSTTPWAGIKAKLPKCIIPFCVLSWVLNLLIDLSTPIHMTSPQNSSLVRVVLDLKYCSKVIASAEKGLIIAVALSLRDLFFVVLMSAASGYMVFVLQRHHRRVRHLHGPGRSPKTMPEVRAAKKVIALVTLYVLLYGRQSVTLSVILNMKEKSPLLMNTHMVLAFTFSAISPFLMAHGDRRIGTFWKKGSPVSNPGAP</sequence>
<organism evidence="13 14">
    <name type="scientific">Ornithorhynchus anatinus</name>
    <name type="common">Duckbill platypus</name>
    <dbReference type="NCBI Taxonomy" id="9258"/>
    <lineage>
        <taxon>Eukaryota</taxon>
        <taxon>Metazoa</taxon>
        <taxon>Chordata</taxon>
        <taxon>Craniata</taxon>
        <taxon>Vertebrata</taxon>
        <taxon>Euteleostomi</taxon>
        <taxon>Mammalia</taxon>
        <taxon>Monotremata</taxon>
        <taxon>Ornithorhynchidae</taxon>
        <taxon>Ornithorhynchus</taxon>
    </lineage>
</organism>
<dbReference type="GO" id="GO:0019236">
    <property type="term" value="P:response to pheromone"/>
    <property type="evidence" value="ECO:0007669"/>
    <property type="project" value="UniProtKB-KW"/>
</dbReference>
<evidence type="ECO:0000256" key="6">
    <source>
        <dbReference type="ARBA" id="ARBA00022989"/>
    </source>
</evidence>
<name>A0A6I8N4Z6_ORNAN</name>
<evidence type="ECO:0000259" key="12">
    <source>
        <dbReference type="PROSITE" id="PS50262"/>
    </source>
</evidence>
<evidence type="ECO:0000256" key="2">
    <source>
        <dbReference type="ARBA" id="ARBA00010663"/>
    </source>
</evidence>
<dbReference type="PANTHER" id="PTHR24062">
    <property type="entry name" value="VOMERONASAL TYPE-1 RECEPTOR"/>
    <property type="match status" value="1"/>
</dbReference>
<dbReference type="PRINTS" id="PR01534">
    <property type="entry name" value="VOMERONASL1R"/>
</dbReference>
<dbReference type="InParanoid" id="A0A6I8N4Z6"/>
<dbReference type="Ensembl" id="ENSOANT00000047371.1">
    <property type="protein sequence ID" value="ENSOANP00000036058.1"/>
    <property type="gene ID" value="ENSOANG00000046816.1"/>
</dbReference>
<dbReference type="PROSITE" id="PS50262">
    <property type="entry name" value="G_PROTEIN_RECEP_F1_2"/>
    <property type="match status" value="1"/>
</dbReference>
<dbReference type="Gene3D" id="1.20.1070.10">
    <property type="entry name" value="Rhodopsin 7-helix transmembrane proteins"/>
    <property type="match status" value="1"/>
</dbReference>
<dbReference type="OMA" id="PLLMNTH"/>
<feature type="transmembrane region" description="Helical" evidence="11">
    <location>
        <begin position="270"/>
        <end position="289"/>
    </location>
</feature>
<evidence type="ECO:0000256" key="1">
    <source>
        <dbReference type="ARBA" id="ARBA00004651"/>
    </source>
</evidence>
<accession>A0A6I8N4Z6</accession>
<dbReference type="AlphaFoldDB" id="A0A6I8N4Z6"/>
<comment type="similarity">
    <text evidence="2 11">Belongs to the G-protein coupled receptor 1 family.</text>
</comment>
<dbReference type="GO" id="GO:0007606">
    <property type="term" value="P:sensory perception of chemical stimulus"/>
    <property type="evidence" value="ECO:0007669"/>
    <property type="project" value="UniProtKB-ARBA"/>
</dbReference>
<dbReference type="FunFam" id="1.20.1070.10:FF:000081">
    <property type="entry name" value="Vomeronasal type-1 receptor"/>
    <property type="match status" value="1"/>
</dbReference>
<dbReference type="SUPFAM" id="SSF81321">
    <property type="entry name" value="Family A G protein-coupled receptor-like"/>
    <property type="match status" value="1"/>
</dbReference>
<keyword evidence="7 11" id="KW-0297">G-protein coupled receptor</keyword>
<keyword evidence="3 11" id="KW-1003">Cell membrane</keyword>
<dbReference type="Proteomes" id="UP000002279">
    <property type="component" value="Chromosome X3"/>
</dbReference>
<dbReference type="GO" id="GO:0005550">
    <property type="term" value="F:pheromone binding"/>
    <property type="evidence" value="ECO:0000318"/>
    <property type="project" value="GO_Central"/>
</dbReference>
<protein>
    <recommendedName>
        <fullName evidence="11">Vomeronasal type-1 receptor</fullName>
    </recommendedName>
</protein>
<dbReference type="GeneTree" id="ENSGT01030000234553"/>
<dbReference type="GO" id="GO:0016503">
    <property type="term" value="F:pheromone receptor activity"/>
    <property type="evidence" value="ECO:0007669"/>
    <property type="project" value="InterPro"/>
</dbReference>
<evidence type="ECO:0000256" key="7">
    <source>
        <dbReference type="ARBA" id="ARBA00023040"/>
    </source>
</evidence>
<dbReference type="InterPro" id="IPR004072">
    <property type="entry name" value="Vmron_rcpt_1"/>
</dbReference>
<feature type="transmembrane region" description="Helical" evidence="11">
    <location>
        <begin position="43"/>
        <end position="63"/>
    </location>
</feature>
<reference evidence="13 14" key="1">
    <citation type="journal article" date="2008" name="Nature">
        <title>Genome analysis of the platypus reveals unique signatures of evolution.</title>
        <authorList>
            <person name="Warren W.C."/>
            <person name="Hillier L.W."/>
            <person name="Marshall Graves J.A."/>
            <person name="Birney E."/>
            <person name="Ponting C.P."/>
            <person name="Grutzner F."/>
            <person name="Belov K."/>
            <person name="Miller W."/>
            <person name="Clarke L."/>
            <person name="Chinwalla A.T."/>
            <person name="Yang S.P."/>
            <person name="Heger A."/>
            <person name="Locke D.P."/>
            <person name="Miethke P."/>
            <person name="Waters P.D."/>
            <person name="Veyrunes F."/>
            <person name="Fulton L."/>
            <person name="Fulton B."/>
            <person name="Graves T."/>
            <person name="Wallis J."/>
            <person name="Puente X.S."/>
            <person name="Lopez-Otin C."/>
            <person name="Ordonez G.R."/>
            <person name="Eichler E.E."/>
            <person name="Chen L."/>
            <person name="Cheng Z."/>
            <person name="Deakin J.E."/>
            <person name="Alsop A."/>
            <person name="Thompson K."/>
            <person name="Kirby P."/>
            <person name="Papenfuss A.T."/>
            <person name="Wakefield M.J."/>
            <person name="Olender T."/>
            <person name="Lancet D."/>
            <person name="Huttley G.A."/>
            <person name="Smit A.F."/>
            <person name="Pask A."/>
            <person name="Temple-Smith P."/>
            <person name="Batzer M.A."/>
            <person name="Walker J.A."/>
            <person name="Konkel M.K."/>
            <person name="Harris R.S."/>
            <person name="Whittington C.M."/>
            <person name="Wong E.S."/>
            <person name="Gemmell N.J."/>
            <person name="Buschiazzo E."/>
            <person name="Vargas Jentzsch I.M."/>
            <person name="Merkel A."/>
            <person name="Schmitz J."/>
            <person name="Zemann A."/>
            <person name="Churakov G."/>
            <person name="Kriegs J.O."/>
            <person name="Brosius J."/>
            <person name="Murchison E.P."/>
            <person name="Sachidanandam R."/>
            <person name="Smith C."/>
            <person name="Hannon G.J."/>
            <person name="Tsend-Ayush E."/>
            <person name="McMillan D."/>
            <person name="Attenborough R."/>
            <person name="Rens W."/>
            <person name="Ferguson-Smith M."/>
            <person name="Lefevre C.M."/>
            <person name="Sharp J.A."/>
            <person name="Nicholas K.R."/>
            <person name="Ray D.A."/>
            <person name="Kube M."/>
            <person name="Reinhardt R."/>
            <person name="Pringle T.H."/>
            <person name="Taylor J."/>
            <person name="Jones R.C."/>
            <person name="Nixon B."/>
            <person name="Dacheux J.L."/>
            <person name="Niwa H."/>
            <person name="Sekita Y."/>
            <person name="Huang X."/>
            <person name="Stark A."/>
            <person name="Kheradpour P."/>
            <person name="Kellis M."/>
            <person name="Flicek P."/>
            <person name="Chen Y."/>
            <person name="Webber C."/>
            <person name="Hardison R."/>
            <person name="Nelson J."/>
            <person name="Hallsworth-Pepin K."/>
            <person name="Delehaunty K."/>
            <person name="Markovic C."/>
            <person name="Minx P."/>
            <person name="Feng Y."/>
            <person name="Kremitzki C."/>
            <person name="Mitreva M."/>
            <person name="Glasscock J."/>
            <person name="Wylie T."/>
            <person name="Wohldmann P."/>
            <person name="Thiru P."/>
            <person name="Nhan M.N."/>
            <person name="Pohl C.S."/>
            <person name="Smith S.M."/>
            <person name="Hou S."/>
            <person name="Nefedov M."/>
            <person name="de Jong P.J."/>
            <person name="Renfree M.B."/>
            <person name="Mardis E.R."/>
            <person name="Wilson R.K."/>
        </authorList>
    </citation>
    <scope>NUCLEOTIDE SEQUENCE [LARGE SCALE GENOMIC DNA]</scope>
    <source>
        <strain evidence="13 14">Glennie</strain>
    </source>
</reference>
<evidence type="ECO:0000256" key="9">
    <source>
        <dbReference type="ARBA" id="ARBA00023170"/>
    </source>
</evidence>
<feature type="domain" description="G-protein coupled receptors family 1 profile" evidence="12">
    <location>
        <begin position="22"/>
        <end position="286"/>
    </location>
</feature>
<reference evidence="13" key="2">
    <citation type="submission" date="2025-08" db="UniProtKB">
        <authorList>
            <consortium name="Ensembl"/>
        </authorList>
    </citation>
    <scope>IDENTIFICATION</scope>
    <source>
        <strain evidence="13">Glennie</strain>
    </source>
</reference>
<proteinExistence type="inferred from homology"/>
<keyword evidence="5 11" id="KW-0812">Transmembrane</keyword>
<evidence type="ECO:0000256" key="8">
    <source>
        <dbReference type="ARBA" id="ARBA00023136"/>
    </source>
</evidence>
<dbReference type="RefSeq" id="NP_001240346.2">
    <property type="nucleotide sequence ID" value="NM_001253417.2"/>
</dbReference>
<dbReference type="OrthoDB" id="9606139at2759"/>
<dbReference type="Bgee" id="ENSOANG00000046816">
    <property type="expression patterns" value="Expressed in ovary"/>
</dbReference>
<feature type="transmembrane region" description="Helical" evidence="11">
    <location>
        <begin position="236"/>
        <end position="258"/>
    </location>
</feature>
<reference evidence="13" key="3">
    <citation type="submission" date="2025-09" db="UniProtKB">
        <authorList>
            <consortium name="Ensembl"/>
        </authorList>
    </citation>
    <scope>IDENTIFICATION</scope>
    <source>
        <strain evidence="13">Glennie</strain>
    </source>
</reference>
<feature type="transmembrane region" description="Helical" evidence="11">
    <location>
        <begin position="190"/>
        <end position="207"/>
    </location>
</feature>
<feature type="transmembrane region" description="Helical" evidence="11">
    <location>
        <begin position="93"/>
        <end position="112"/>
    </location>
</feature>
<keyword evidence="6 11" id="KW-1133">Transmembrane helix</keyword>
<keyword evidence="4 11" id="KW-0589">Pheromone response</keyword>
<dbReference type="GO" id="GO:0005886">
    <property type="term" value="C:plasma membrane"/>
    <property type="evidence" value="ECO:0000318"/>
    <property type="project" value="GO_Central"/>
</dbReference>
<evidence type="ECO:0000256" key="11">
    <source>
        <dbReference type="RuleBase" id="RU364061"/>
    </source>
</evidence>
<dbReference type="GeneID" id="100310947"/>
<keyword evidence="9 11" id="KW-0675">Receptor</keyword>
<keyword evidence="8 11" id="KW-0472">Membrane</keyword>
<evidence type="ECO:0000313" key="14">
    <source>
        <dbReference type="Proteomes" id="UP000002279"/>
    </source>
</evidence>
<comment type="subcellular location">
    <subcellularLocation>
        <location evidence="1 11">Cell membrane</location>
        <topology evidence="1 11">Multi-pass membrane protein</topology>
    </subcellularLocation>
</comment>